<reference evidence="2" key="2">
    <citation type="journal article" date="2019" name="IMA Fungus">
        <title>Genome sequencing and comparison of five Tilletia species to identify candidate genes for the detection of regulated species infecting wheat.</title>
        <authorList>
            <person name="Nguyen H.D.T."/>
            <person name="Sultana T."/>
            <person name="Kesanakurti P."/>
            <person name="Hambleton S."/>
        </authorList>
    </citation>
    <scope>NUCLEOTIDE SEQUENCE</scope>
    <source>
        <strain evidence="2">DAOMC 236426</strain>
    </source>
</reference>
<feature type="compositionally biased region" description="Low complexity" evidence="1">
    <location>
        <begin position="211"/>
        <end position="228"/>
    </location>
</feature>
<keyword evidence="3" id="KW-1185">Reference proteome</keyword>
<dbReference type="Proteomes" id="UP000077684">
    <property type="component" value="Unassembled WGS sequence"/>
</dbReference>
<name>A0A8X7SSH4_9BASI</name>
<gene>
    <name evidence="2" type="ORF">A4X06_0g9049</name>
</gene>
<evidence type="ECO:0000256" key="1">
    <source>
        <dbReference type="SAM" id="MobiDB-lite"/>
    </source>
</evidence>
<evidence type="ECO:0000313" key="3">
    <source>
        <dbReference type="Proteomes" id="UP000077684"/>
    </source>
</evidence>
<proteinExistence type="predicted"/>
<accession>A0A8X7SSH4</accession>
<protein>
    <submittedName>
        <fullName evidence="2">Uncharacterized protein</fullName>
    </submittedName>
</protein>
<feature type="region of interest" description="Disordered" evidence="1">
    <location>
        <begin position="199"/>
        <end position="228"/>
    </location>
</feature>
<reference evidence="2" key="1">
    <citation type="submission" date="2016-04" db="EMBL/GenBank/DDBJ databases">
        <authorList>
            <person name="Nguyen H.D."/>
            <person name="Samba Siva P."/>
            <person name="Cullis J."/>
            <person name="Levesque C.A."/>
            <person name="Hambleton S."/>
        </authorList>
    </citation>
    <scope>NUCLEOTIDE SEQUENCE</scope>
    <source>
        <strain evidence="2">DAOMC 236426</strain>
    </source>
</reference>
<feature type="region of interest" description="Disordered" evidence="1">
    <location>
        <begin position="1"/>
        <end position="50"/>
    </location>
</feature>
<organism evidence="2 3">
    <name type="scientific">Tilletia controversa</name>
    <name type="common">dwarf bunt fungus</name>
    <dbReference type="NCBI Taxonomy" id="13291"/>
    <lineage>
        <taxon>Eukaryota</taxon>
        <taxon>Fungi</taxon>
        <taxon>Dikarya</taxon>
        <taxon>Basidiomycota</taxon>
        <taxon>Ustilaginomycotina</taxon>
        <taxon>Exobasidiomycetes</taxon>
        <taxon>Tilletiales</taxon>
        <taxon>Tilletiaceae</taxon>
        <taxon>Tilletia</taxon>
    </lineage>
</organism>
<dbReference type="AlphaFoldDB" id="A0A8X7SSH4"/>
<sequence length="228" mass="24787">QGSSSGGDENQGGSDIQADLDAISAASSTEHDAAPKSQSKKRARVNPRAEPKLTELEQRLIWLDLAQSHVYALKHFKYESNADERIRVMKRGAWRLIEQGAKLSRRTDMAVVIALAPLDNGKASVDDVVYVSPNLCDAARPALRGMAQTFRNEFTKTMHGYREAGRADAARQMEANKRLMAEKAELLAQNAELQAQIQRLSASTSGSNTQSRSDIPSSSSASRSSSVA</sequence>
<feature type="compositionally biased region" description="Polar residues" evidence="1">
    <location>
        <begin position="199"/>
        <end position="210"/>
    </location>
</feature>
<evidence type="ECO:0000313" key="2">
    <source>
        <dbReference type="EMBL" id="KAE8237948.1"/>
    </source>
</evidence>
<feature type="compositionally biased region" description="Polar residues" evidence="1">
    <location>
        <begin position="1"/>
        <end position="14"/>
    </location>
</feature>
<feature type="non-terminal residue" evidence="2">
    <location>
        <position position="228"/>
    </location>
</feature>
<dbReference type="EMBL" id="LWDE02002330">
    <property type="protein sequence ID" value="KAE8237948.1"/>
    <property type="molecule type" value="Genomic_DNA"/>
</dbReference>
<comment type="caution">
    <text evidence="2">The sequence shown here is derived from an EMBL/GenBank/DDBJ whole genome shotgun (WGS) entry which is preliminary data.</text>
</comment>